<dbReference type="EMBL" id="CP024985">
    <property type="protein sequence ID" value="ATZ29556.1"/>
    <property type="molecule type" value="Genomic_DNA"/>
</dbReference>
<sequence>MRQEQVVFHPIGHLTRPKDIDRLHDVTGITIRHPGNLHI</sequence>
<keyword evidence="3" id="KW-1185">Reference proteome</keyword>
<gene>
    <name evidence="1" type="ORF">SLAV_00425</name>
    <name evidence="2" type="ORF">SLAV_38965</name>
</gene>
<dbReference type="KEGG" id="slx:SLAV_38965"/>
<evidence type="ECO:0000313" key="3">
    <source>
        <dbReference type="Proteomes" id="UP000231791"/>
    </source>
</evidence>
<accession>A0A2K8P8S6</accession>
<dbReference type="EMBL" id="CP024985">
    <property type="protein sequence ID" value="ATZ22015.1"/>
    <property type="molecule type" value="Genomic_DNA"/>
</dbReference>
<dbReference type="KEGG" id="slx:SLAV_00425"/>
<dbReference type="AlphaFoldDB" id="A0A2K8P8S6"/>
<dbReference type="Proteomes" id="UP000231791">
    <property type="component" value="Chromosome"/>
</dbReference>
<name>A0A2K8P8S6_STRLA</name>
<evidence type="ECO:0000313" key="2">
    <source>
        <dbReference type="EMBL" id="ATZ29556.1"/>
    </source>
</evidence>
<protein>
    <submittedName>
        <fullName evidence="1">Uncharacterized protein</fullName>
    </submittedName>
</protein>
<organism evidence="1 3">
    <name type="scientific">Streptomyces lavendulae subsp. lavendulae</name>
    <dbReference type="NCBI Taxonomy" id="58340"/>
    <lineage>
        <taxon>Bacteria</taxon>
        <taxon>Bacillati</taxon>
        <taxon>Actinomycetota</taxon>
        <taxon>Actinomycetes</taxon>
        <taxon>Kitasatosporales</taxon>
        <taxon>Streptomycetaceae</taxon>
        <taxon>Streptomyces</taxon>
    </lineage>
</organism>
<evidence type="ECO:0000313" key="1">
    <source>
        <dbReference type="EMBL" id="ATZ22015.1"/>
    </source>
</evidence>
<proteinExistence type="predicted"/>
<reference evidence="1 3" key="1">
    <citation type="submission" date="2017-11" db="EMBL/GenBank/DDBJ databases">
        <title>Complete genome sequence of Streptomyces lavendulae subsp. lavendulae CCM 3239 (formerly 'Streptomyces aureofaciens CCM 3239'), the producer of the angucycline-type antibiotic auricin.</title>
        <authorList>
            <person name="Busche T."/>
            <person name="Novakova R."/>
            <person name="Al'Dilaimi A."/>
            <person name="Homerova D."/>
            <person name="Feckova L."/>
            <person name="Rezuchova B."/>
            <person name="Mingyar E."/>
            <person name="Csolleiova D."/>
            <person name="Bekeova C."/>
            <person name="Winkler A."/>
            <person name="Sevcikova B."/>
            <person name="Kalinowski J."/>
            <person name="Kormanec J."/>
            <person name="Ruckert C."/>
        </authorList>
    </citation>
    <scope>NUCLEOTIDE SEQUENCE [LARGE SCALE GENOMIC DNA]</scope>
    <source>
        <strain evidence="1 3">CCM 3239</strain>
    </source>
</reference>